<proteinExistence type="predicted"/>
<gene>
    <name evidence="3" type="primary">LOC116308983</name>
</gene>
<dbReference type="KEGG" id="aten:116308983"/>
<evidence type="ECO:0000313" key="2">
    <source>
        <dbReference type="Proteomes" id="UP000515163"/>
    </source>
</evidence>
<dbReference type="GO" id="GO:0005737">
    <property type="term" value="C:cytoplasm"/>
    <property type="evidence" value="ECO:0007669"/>
    <property type="project" value="TreeGrafter"/>
</dbReference>
<dbReference type="InterPro" id="IPR008476">
    <property type="entry name" value="PBDC1_metazoa/fungi"/>
</dbReference>
<dbReference type="Proteomes" id="UP000515163">
    <property type="component" value="Unplaced"/>
</dbReference>
<evidence type="ECO:0000259" key="1">
    <source>
        <dbReference type="Pfam" id="PF04669"/>
    </source>
</evidence>
<organism evidence="2 3">
    <name type="scientific">Actinia tenebrosa</name>
    <name type="common">Australian red waratah sea anemone</name>
    <dbReference type="NCBI Taxonomy" id="6105"/>
    <lineage>
        <taxon>Eukaryota</taxon>
        <taxon>Metazoa</taxon>
        <taxon>Cnidaria</taxon>
        <taxon>Anthozoa</taxon>
        <taxon>Hexacorallia</taxon>
        <taxon>Actiniaria</taxon>
        <taxon>Actiniidae</taxon>
        <taxon>Actinia</taxon>
    </lineage>
</organism>
<dbReference type="PANTHER" id="PTHR13410">
    <property type="entry name" value="PROTEIN PBDC1"/>
    <property type="match status" value="1"/>
</dbReference>
<dbReference type="OrthoDB" id="10248897at2759"/>
<reference evidence="3" key="1">
    <citation type="submission" date="2025-08" db="UniProtKB">
        <authorList>
            <consortium name="RefSeq"/>
        </authorList>
    </citation>
    <scope>IDENTIFICATION</scope>
    <source>
        <tissue evidence="3">Tentacle</tissue>
    </source>
</reference>
<dbReference type="InParanoid" id="A0A6P8JCP1"/>
<dbReference type="Pfam" id="PF04669">
    <property type="entry name" value="PBDC1"/>
    <property type="match status" value="1"/>
</dbReference>
<dbReference type="InterPro" id="IPR021148">
    <property type="entry name" value="Polysacc_synth_dom"/>
</dbReference>
<dbReference type="PANTHER" id="PTHR13410:SF9">
    <property type="entry name" value="PROTEIN PBDC1"/>
    <property type="match status" value="1"/>
</dbReference>
<feature type="domain" description="Polysaccharide biosynthesis" evidence="1">
    <location>
        <begin position="9"/>
        <end position="130"/>
    </location>
</feature>
<dbReference type="GeneID" id="116308983"/>
<evidence type="ECO:0000313" key="3">
    <source>
        <dbReference type="RefSeq" id="XP_031575368.1"/>
    </source>
</evidence>
<sequence length="146" mass="17503">MDKKNNPEVEVAWAIKAHTHAETYFKLISAFDSSKLKLTNYDDDIYRQFKRYFKTLQVKVIKEEEFKSEIAKARWRPFCNLFKNKVEDYNFGTLLRIDCDKGYNEENTILVTRIQFLAVEIARNRRHLNNLHIPKQSPTEDENQER</sequence>
<dbReference type="InterPro" id="IPR023139">
    <property type="entry name" value="PBDC1-like_dom_sf"/>
</dbReference>
<dbReference type="FunCoup" id="A0A6P8JCP1">
    <property type="interactions" value="201"/>
</dbReference>
<protein>
    <submittedName>
        <fullName evidence="3">Protein PBDC1-like</fullName>
    </submittedName>
</protein>
<name>A0A6P8JCP1_ACTTE</name>
<keyword evidence="2" id="KW-1185">Reference proteome</keyword>
<dbReference type="AlphaFoldDB" id="A0A6P8JCP1"/>
<accession>A0A6P8JCP1</accession>
<dbReference type="RefSeq" id="XP_031575368.1">
    <property type="nucleotide sequence ID" value="XM_031719508.1"/>
</dbReference>
<dbReference type="Gene3D" id="1.10.3560.10">
    <property type="entry name" value="yst0336 like domain"/>
    <property type="match status" value="1"/>
</dbReference>